<name>A0A1H1NTC1_BRESA</name>
<keyword evidence="2" id="KW-1185">Reference proteome</keyword>
<dbReference type="AlphaFoldDB" id="A0A1H1NTC1"/>
<accession>A0A1H1NTC1</accession>
<dbReference type="Proteomes" id="UP000199700">
    <property type="component" value="Chromosome"/>
</dbReference>
<evidence type="ECO:0008006" key="3">
    <source>
        <dbReference type="Google" id="ProtNLM"/>
    </source>
</evidence>
<organism evidence="1 2">
    <name type="scientific">Brevibacterium sandarakinum</name>
    <dbReference type="NCBI Taxonomy" id="629680"/>
    <lineage>
        <taxon>Bacteria</taxon>
        <taxon>Bacillati</taxon>
        <taxon>Actinomycetota</taxon>
        <taxon>Actinomycetes</taxon>
        <taxon>Micrococcales</taxon>
        <taxon>Brevibacteriaceae</taxon>
        <taxon>Brevibacterium</taxon>
    </lineage>
</organism>
<dbReference type="OrthoDB" id="4377167at2"/>
<gene>
    <name evidence="1" type="ORF">SAMN04489751_1043</name>
</gene>
<reference evidence="1" key="1">
    <citation type="submission" date="2016-10" db="EMBL/GenBank/DDBJ databases">
        <authorList>
            <person name="Varghese N."/>
            <person name="Submissions S."/>
        </authorList>
    </citation>
    <scope>NUCLEOTIDE SEQUENCE [LARGE SCALE GENOMIC DNA]</scope>
    <source>
        <strain evidence="1">DSM 22082</strain>
    </source>
</reference>
<protein>
    <recommendedName>
        <fullName evidence="3">Plasmid recombination enzyme</fullName>
    </recommendedName>
</protein>
<evidence type="ECO:0000313" key="1">
    <source>
        <dbReference type="EMBL" id="SDS02231.1"/>
    </source>
</evidence>
<dbReference type="Gene3D" id="3.30.930.30">
    <property type="match status" value="1"/>
</dbReference>
<sequence>MDTVIGRTGFHAQHTKNVGERGAIVHEMMRELDEDSIAYWATRNPNIVIADEVLNEAMVNDGAGGFRACADRQEVLDYGADRVRRVKRKFRDDKLDPKTGKMKGGTVTTSLLVSHLPKSMCIEIPGYYPVLDKKTGEPVVDADGDPMMRSRWVARDRDDARHYFQEVVQYLTDEAIPGGTEAVLGYDIQHSESTPHVQILADTFAEDPKDEDALRVESSRAWFSHRDVKDDKGKQKSGPTKLREYHAGLKQHLLDLGYDISADFDEARHLVGMGKDEYGQTMDAKRHVDTLKDRAVEDHEKLNEWDTSLLDLRDQLADRAEHLDERQRNLEARESELPTLRRHVEEMGREDGVKAAAAANDKIVKQRIAATLAPAWSAVDRQRKELEGLLAQAAQDRENYLIAATQLEQYNRTLQPLVEKWERANPHTERGAKAQRSATLIRQIEQRAAELRENTPTDDVEFGD</sequence>
<proteinExistence type="predicted"/>
<evidence type="ECO:0000313" key="2">
    <source>
        <dbReference type="Proteomes" id="UP000199700"/>
    </source>
</evidence>
<dbReference type="RefSeq" id="WP_092103763.1">
    <property type="nucleotide sequence ID" value="NZ_LT629739.1"/>
</dbReference>
<dbReference type="STRING" id="629680.SAMN04489751_1043"/>
<dbReference type="EMBL" id="LT629739">
    <property type="protein sequence ID" value="SDS02231.1"/>
    <property type="molecule type" value="Genomic_DNA"/>
</dbReference>